<dbReference type="Gene3D" id="1.20.1720.10">
    <property type="entry name" value="Multidrug resistance protein D"/>
    <property type="match status" value="1"/>
</dbReference>
<dbReference type="InterPro" id="IPR011701">
    <property type="entry name" value="MFS"/>
</dbReference>
<evidence type="ECO:0000313" key="9">
    <source>
        <dbReference type="EMBL" id="CAJ2512575.1"/>
    </source>
</evidence>
<evidence type="ECO:0000256" key="5">
    <source>
        <dbReference type="ARBA" id="ARBA00023136"/>
    </source>
</evidence>
<evidence type="ECO:0000313" key="10">
    <source>
        <dbReference type="Proteomes" id="UP001295740"/>
    </source>
</evidence>
<protein>
    <submittedName>
        <fullName evidence="9">Uu.00g055900.m01.CDS01</fullName>
    </submittedName>
</protein>
<evidence type="ECO:0000256" key="7">
    <source>
        <dbReference type="SAM" id="Phobius"/>
    </source>
</evidence>
<accession>A0AAI8YPT5</accession>
<evidence type="ECO:0000256" key="6">
    <source>
        <dbReference type="SAM" id="MobiDB-lite"/>
    </source>
</evidence>
<reference evidence="9" key="1">
    <citation type="submission" date="2023-10" db="EMBL/GenBank/DDBJ databases">
        <authorList>
            <person name="Hackl T."/>
        </authorList>
    </citation>
    <scope>NUCLEOTIDE SEQUENCE</scope>
</reference>
<dbReference type="PANTHER" id="PTHR23502:SF51">
    <property type="entry name" value="QUINIDINE RESISTANCE PROTEIN 1-RELATED"/>
    <property type="match status" value="1"/>
</dbReference>
<keyword evidence="2" id="KW-0813">Transport</keyword>
<dbReference type="GO" id="GO:0022857">
    <property type="term" value="F:transmembrane transporter activity"/>
    <property type="evidence" value="ECO:0007669"/>
    <property type="project" value="InterPro"/>
</dbReference>
<dbReference type="EMBL" id="CAUWAG010000019">
    <property type="protein sequence ID" value="CAJ2512575.1"/>
    <property type="molecule type" value="Genomic_DNA"/>
</dbReference>
<keyword evidence="4 7" id="KW-1133">Transmembrane helix</keyword>
<keyword evidence="5 7" id="KW-0472">Membrane</keyword>
<feature type="transmembrane region" description="Helical" evidence="7">
    <location>
        <begin position="329"/>
        <end position="355"/>
    </location>
</feature>
<feature type="compositionally biased region" description="Polar residues" evidence="6">
    <location>
        <begin position="583"/>
        <end position="592"/>
    </location>
</feature>
<feature type="domain" description="Major facilitator superfamily (MFS) profile" evidence="8">
    <location>
        <begin position="87"/>
        <end position="545"/>
    </location>
</feature>
<feature type="region of interest" description="Disordered" evidence="6">
    <location>
        <begin position="550"/>
        <end position="626"/>
    </location>
</feature>
<feature type="transmembrane region" description="Helical" evidence="7">
    <location>
        <begin position="455"/>
        <end position="481"/>
    </location>
</feature>
<dbReference type="AlphaFoldDB" id="A0AAI8YPT5"/>
<dbReference type="Pfam" id="PF07690">
    <property type="entry name" value="MFS_1"/>
    <property type="match status" value="1"/>
</dbReference>
<feature type="transmembrane region" description="Helical" evidence="7">
    <location>
        <begin position="520"/>
        <end position="541"/>
    </location>
</feature>
<feature type="region of interest" description="Disordered" evidence="6">
    <location>
        <begin position="1"/>
        <end position="68"/>
    </location>
</feature>
<dbReference type="Gene3D" id="1.20.1250.20">
    <property type="entry name" value="MFS general substrate transporter like domains"/>
    <property type="match status" value="1"/>
</dbReference>
<feature type="transmembrane region" description="Helical" evidence="7">
    <location>
        <begin position="86"/>
        <end position="106"/>
    </location>
</feature>
<dbReference type="InterPro" id="IPR020846">
    <property type="entry name" value="MFS_dom"/>
</dbReference>
<feature type="transmembrane region" description="Helical" evidence="7">
    <location>
        <begin position="493"/>
        <end position="514"/>
    </location>
</feature>
<feature type="transmembrane region" description="Helical" evidence="7">
    <location>
        <begin position="153"/>
        <end position="172"/>
    </location>
</feature>
<evidence type="ECO:0000256" key="1">
    <source>
        <dbReference type="ARBA" id="ARBA00004141"/>
    </source>
</evidence>
<dbReference type="InterPro" id="IPR036259">
    <property type="entry name" value="MFS_trans_sf"/>
</dbReference>
<feature type="transmembrane region" description="Helical" evidence="7">
    <location>
        <begin position="430"/>
        <end position="449"/>
    </location>
</feature>
<keyword evidence="3 7" id="KW-0812">Transmembrane</keyword>
<feature type="compositionally biased region" description="Basic residues" evidence="6">
    <location>
        <begin position="550"/>
        <end position="564"/>
    </location>
</feature>
<feature type="compositionally biased region" description="Low complexity" evidence="6">
    <location>
        <begin position="568"/>
        <end position="580"/>
    </location>
</feature>
<organism evidence="9 10">
    <name type="scientific">Anthostomella pinea</name>
    <dbReference type="NCBI Taxonomy" id="933095"/>
    <lineage>
        <taxon>Eukaryota</taxon>
        <taxon>Fungi</taxon>
        <taxon>Dikarya</taxon>
        <taxon>Ascomycota</taxon>
        <taxon>Pezizomycotina</taxon>
        <taxon>Sordariomycetes</taxon>
        <taxon>Xylariomycetidae</taxon>
        <taxon>Xylariales</taxon>
        <taxon>Xylariaceae</taxon>
        <taxon>Anthostomella</taxon>
    </lineage>
</organism>
<evidence type="ECO:0000256" key="3">
    <source>
        <dbReference type="ARBA" id="ARBA00022692"/>
    </source>
</evidence>
<dbReference type="PANTHER" id="PTHR23502">
    <property type="entry name" value="MAJOR FACILITATOR SUPERFAMILY"/>
    <property type="match status" value="1"/>
</dbReference>
<sequence>MAETSRANTGEKVRISDDAGSGTTVDARPSIGSAMSRTIRGAASADTVMTPGQSQQQDSDVEARSEARVAPEESNYSVFTTWEKRAIVLGAAAGAFFSPLSGQIYFPALNVLAEDLHVTASQINLTVTTYMIFQGITPMFVGTFADATGRRPAYLFCFVVYIAANIGCALAPNYVALLILRSLQSAGASTTIALCQAVVSDVITSAERGQYVGWTTVPIILAPSLGPVLGGIFSQYLGWRWIFWFLTISSGFVFFLYALFMPETCRTIVGDGSVRPHPAYRTFWQLIKDAWRKHRAARGTEDLSPPPTTSRASTKPSFHMKSPNPARSLLILFETEMFLLLGYSSFIFAGFYAIATALPVQLRDIYGFDDLKIGLMYLPLGGGSILSAFSMGKLANWNYRRHCKKLNFPFDRQRQQDLSDFPIEKARLEISMPQLAIFTLILVAWGWALQSRPPLAVPIVLLFLIGVSLVGFSNSINILIVDINTGQAGAATAANNLTRCLVGAAATAVINPLINSIGAGWSFTILALVYTVFSPVLYLVMRNGMKWRKAKLEKRQKREKRKRERAQQEPAATALAAEKPPVQETSQDSGNTAVMPEVQETSQQSGNTADMLSPIARPPARLARQGTRMFNETWRLSV</sequence>
<feature type="region of interest" description="Disordered" evidence="6">
    <location>
        <begin position="297"/>
        <end position="321"/>
    </location>
</feature>
<dbReference type="PROSITE" id="PS50850">
    <property type="entry name" value="MFS"/>
    <property type="match status" value="1"/>
</dbReference>
<feature type="transmembrane region" description="Helical" evidence="7">
    <location>
        <begin position="375"/>
        <end position="395"/>
    </location>
</feature>
<feature type="transmembrane region" description="Helical" evidence="7">
    <location>
        <begin position="239"/>
        <end position="260"/>
    </location>
</feature>
<dbReference type="FunFam" id="1.20.1720.10:FF:000009">
    <property type="entry name" value="MFS multidrug transporter"/>
    <property type="match status" value="1"/>
</dbReference>
<keyword evidence="10" id="KW-1185">Reference proteome</keyword>
<feature type="compositionally biased region" description="Polar residues" evidence="6">
    <location>
        <begin position="599"/>
        <end position="610"/>
    </location>
</feature>
<feature type="transmembrane region" description="Helical" evidence="7">
    <location>
        <begin position="118"/>
        <end position="141"/>
    </location>
</feature>
<dbReference type="Proteomes" id="UP001295740">
    <property type="component" value="Unassembled WGS sequence"/>
</dbReference>
<gene>
    <name evidence="9" type="ORF">KHLLAP_LOCUS13043</name>
</gene>
<evidence type="ECO:0000256" key="4">
    <source>
        <dbReference type="ARBA" id="ARBA00022989"/>
    </source>
</evidence>
<evidence type="ECO:0000259" key="8">
    <source>
        <dbReference type="PROSITE" id="PS50850"/>
    </source>
</evidence>
<proteinExistence type="predicted"/>
<dbReference type="GO" id="GO:0005886">
    <property type="term" value="C:plasma membrane"/>
    <property type="evidence" value="ECO:0007669"/>
    <property type="project" value="TreeGrafter"/>
</dbReference>
<comment type="subcellular location">
    <subcellularLocation>
        <location evidence="1">Membrane</location>
        <topology evidence="1">Multi-pass membrane protein</topology>
    </subcellularLocation>
</comment>
<comment type="caution">
    <text evidence="9">The sequence shown here is derived from an EMBL/GenBank/DDBJ whole genome shotgun (WGS) entry which is preliminary data.</text>
</comment>
<dbReference type="SUPFAM" id="SSF103473">
    <property type="entry name" value="MFS general substrate transporter"/>
    <property type="match status" value="1"/>
</dbReference>
<evidence type="ECO:0000256" key="2">
    <source>
        <dbReference type="ARBA" id="ARBA00022448"/>
    </source>
</evidence>
<name>A0AAI8YPT5_9PEZI</name>